<name>A0A8J3YTP1_9ACTN</name>
<evidence type="ECO:0000259" key="1">
    <source>
        <dbReference type="Pfam" id="PF19054"/>
    </source>
</evidence>
<dbReference type="InterPro" id="IPR043917">
    <property type="entry name" value="DUF5753"/>
</dbReference>
<feature type="domain" description="DUF5753" evidence="1">
    <location>
        <begin position="57"/>
        <end position="226"/>
    </location>
</feature>
<comment type="caution">
    <text evidence="2">The sequence shown here is derived from an EMBL/GenBank/DDBJ whole genome shotgun (WGS) entry which is preliminary data.</text>
</comment>
<dbReference type="Proteomes" id="UP000619260">
    <property type="component" value="Unassembled WGS sequence"/>
</dbReference>
<keyword evidence="3" id="KW-1185">Reference proteome</keyword>
<gene>
    <name evidence="2" type="ORF">Val02_82320</name>
</gene>
<dbReference type="Pfam" id="PF19054">
    <property type="entry name" value="DUF5753"/>
    <property type="match status" value="1"/>
</dbReference>
<evidence type="ECO:0000313" key="3">
    <source>
        <dbReference type="Proteomes" id="UP000619260"/>
    </source>
</evidence>
<dbReference type="EMBL" id="BOPF01000046">
    <property type="protein sequence ID" value="GIJ51346.1"/>
    <property type="molecule type" value="Genomic_DNA"/>
</dbReference>
<reference evidence="2" key="1">
    <citation type="submission" date="2021-01" db="EMBL/GenBank/DDBJ databases">
        <title>Whole genome shotgun sequence of Virgisporangium aliadipatigenens NBRC 105644.</title>
        <authorList>
            <person name="Komaki H."/>
            <person name="Tamura T."/>
        </authorList>
    </citation>
    <scope>NUCLEOTIDE SEQUENCE</scope>
    <source>
        <strain evidence="2">NBRC 105644</strain>
    </source>
</reference>
<sequence length="232" mass="25936">MNRLESGQVEIKVPIVIALCTLYGTGKDETDELIALAPGTKDRGWWQAYDDVVPGWFRLYVSLEAAADRICTFDESVVPGELQTGDYARALYAADLSDRETIDRHVRLRLERQAKLFDRTPPPQMIAVLGEGALRRTVGGGAVLEAQIAHLRELDRREGVEIRVLTFESGAHPATTGAFRVLDFTDPDDPNVAYLETQVGAWYLEQPAELTEYRRLFDALCQQAVPIGKYEP</sequence>
<organism evidence="2 3">
    <name type="scientific">Virgisporangium aliadipatigenens</name>
    <dbReference type="NCBI Taxonomy" id="741659"/>
    <lineage>
        <taxon>Bacteria</taxon>
        <taxon>Bacillati</taxon>
        <taxon>Actinomycetota</taxon>
        <taxon>Actinomycetes</taxon>
        <taxon>Micromonosporales</taxon>
        <taxon>Micromonosporaceae</taxon>
        <taxon>Virgisporangium</taxon>
    </lineage>
</organism>
<proteinExistence type="predicted"/>
<protein>
    <submittedName>
        <fullName evidence="2">Transcriptional regulator</fullName>
    </submittedName>
</protein>
<evidence type="ECO:0000313" key="2">
    <source>
        <dbReference type="EMBL" id="GIJ51346.1"/>
    </source>
</evidence>
<accession>A0A8J3YTP1</accession>
<dbReference type="AlphaFoldDB" id="A0A8J3YTP1"/>